<comment type="caution">
    <text evidence="3">The sequence shown here is derived from an EMBL/GenBank/DDBJ whole genome shotgun (WGS) entry which is preliminary data.</text>
</comment>
<feature type="transmembrane region" description="Helical" evidence="1">
    <location>
        <begin position="163"/>
        <end position="183"/>
    </location>
</feature>
<sequence length="185" mass="18663">MFALRFASILLLVTSFVSAIPAPAGADVEKRSSTANVASVLNTLQGSTNSILPQINSLASSGTASDATVIPLVTQLIVAIDTAHASLGQLSPVPSRKRQSEADLAATVAGVITEITETLNGLPGVSEIPALPTLIIAVDTALQELLVGLDVVVAGILTLVDGLLVSVAVLLNSVGLGLVLILLGL</sequence>
<reference evidence="3" key="1">
    <citation type="submission" date="2023-03" db="EMBL/GenBank/DDBJ databases">
        <title>Massive genome expansion in bonnet fungi (Mycena s.s.) driven by repeated elements and novel gene families across ecological guilds.</title>
        <authorList>
            <consortium name="Lawrence Berkeley National Laboratory"/>
            <person name="Harder C.B."/>
            <person name="Miyauchi S."/>
            <person name="Viragh M."/>
            <person name="Kuo A."/>
            <person name="Thoen E."/>
            <person name="Andreopoulos B."/>
            <person name="Lu D."/>
            <person name="Skrede I."/>
            <person name="Drula E."/>
            <person name="Henrissat B."/>
            <person name="Morin E."/>
            <person name="Kohler A."/>
            <person name="Barry K."/>
            <person name="LaButti K."/>
            <person name="Morin E."/>
            <person name="Salamov A."/>
            <person name="Lipzen A."/>
            <person name="Mereny Z."/>
            <person name="Hegedus B."/>
            <person name="Baldrian P."/>
            <person name="Stursova M."/>
            <person name="Weitz H."/>
            <person name="Taylor A."/>
            <person name="Grigoriev I.V."/>
            <person name="Nagy L.G."/>
            <person name="Martin F."/>
            <person name="Kauserud H."/>
        </authorList>
    </citation>
    <scope>NUCLEOTIDE SEQUENCE</scope>
    <source>
        <strain evidence="3">9144</strain>
    </source>
</reference>
<protein>
    <recommendedName>
        <fullName evidence="5">Sc15 protein</fullName>
    </recommendedName>
</protein>
<feature type="chain" id="PRO_5042093978" description="Sc15 protein" evidence="2">
    <location>
        <begin position="20"/>
        <end position="185"/>
    </location>
</feature>
<keyword evidence="2" id="KW-0732">Signal</keyword>
<evidence type="ECO:0000313" key="4">
    <source>
        <dbReference type="Proteomes" id="UP001219525"/>
    </source>
</evidence>
<evidence type="ECO:0008006" key="5">
    <source>
        <dbReference type="Google" id="ProtNLM"/>
    </source>
</evidence>
<evidence type="ECO:0000313" key="3">
    <source>
        <dbReference type="EMBL" id="KAJ7192439.1"/>
    </source>
</evidence>
<dbReference type="AlphaFoldDB" id="A0AAD6Y3C4"/>
<name>A0AAD6Y3C4_9AGAR</name>
<organism evidence="3 4">
    <name type="scientific">Mycena pura</name>
    <dbReference type="NCBI Taxonomy" id="153505"/>
    <lineage>
        <taxon>Eukaryota</taxon>
        <taxon>Fungi</taxon>
        <taxon>Dikarya</taxon>
        <taxon>Basidiomycota</taxon>
        <taxon>Agaricomycotina</taxon>
        <taxon>Agaricomycetes</taxon>
        <taxon>Agaricomycetidae</taxon>
        <taxon>Agaricales</taxon>
        <taxon>Marasmiineae</taxon>
        <taxon>Mycenaceae</taxon>
        <taxon>Mycena</taxon>
    </lineage>
</organism>
<keyword evidence="1" id="KW-0472">Membrane</keyword>
<evidence type="ECO:0000256" key="1">
    <source>
        <dbReference type="SAM" id="Phobius"/>
    </source>
</evidence>
<accession>A0AAD6Y3C4</accession>
<keyword evidence="1" id="KW-0812">Transmembrane</keyword>
<dbReference type="Proteomes" id="UP001219525">
    <property type="component" value="Unassembled WGS sequence"/>
</dbReference>
<keyword evidence="1" id="KW-1133">Transmembrane helix</keyword>
<feature type="signal peptide" evidence="2">
    <location>
        <begin position="1"/>
        <end position="19"/>
    </location>
</feature>
<dbReference type="EMBL" id="JARJCW010000120">
    <property type="protein sequence ID" value="KAJ7192439.1"/>
    <property type="molecule type" value="Genomic_DNA"/>
</dbReference>
<keyword evidence="4" id="KW-1185">Reference proteome</keyword>
<proteinExistence type="predicted"/>
<evidence type="ECO:0000256" key="2">
    <source>
        <dbReference type="SAM" id="SignalP"/>
    </source>
</evidence>
<gene>
    <name evidence="3" type="ORF">GGX14DRAFT_595762</name>
</gene>